<dbReference type="SUPFAM" id="SSF53335">
    <property type="entry name" value="S-adenosyl-L-methionine-dependent methyltransferases"/>
    <property type="match status" value="1"/>
</dbReference>
<comment type="caution">
    <text evidence="1">The sequence shown here is derived from an EMBL/GenBank/DDBJ whole genome shotgun (WGS) entry which is preliminary data.</text>
</comment>
<dbReference type="InterPro" id="IPR006764">
    <property type="entry name" value="SAM_dep_MeTrfase_SAV2177_type"/>
</dbReference>
<keyword evidence="1" id="KW-0808">Transferase</keyword>
<dbReference type="EMBL" id="BAAAQK010000005">
    <property type="protein sequence ID" value="GAA1845726.1"/>
    <property type="molecule type" value="Genomic_DNA"/>
</dbReference>
<gene>
    <name evidence="1" type="ORF">GCM10009836_26620</name>
</gene>
<dbReference type="Proteomes" id="UP001500449">
    <property type="component" value="Unassembled WGS sequence"/>
</dbReference>
<dbReference type="Pfam" id="PF04672">
    <property type="entry name" value="Methyltransf_19"/>
    <property type="match status" value="1"/>
</dbReference>
<accession>A0ABN2MZL4</accession>
<keyword evidence="1" id="KW-0489">Methyltransferase</keyword>
<dbReference type="InterPro" id="IPR029063">
    <property type="entry name" value="SAM-dependent_MTases_sf"/>
</dbReference>
<sequence length="269" mass="29288">MGEGPDWASEEIDHTRPSVARVYDFYLGGSHNFESDRAFGRQALERMPDLPTVLRDNRAFLRRAVAHLSGLGIDQFLDLGSGIPTVGNVHEVAQGVDPSARVVYVDHDPVAVAHSRALLKDDPNATIVAGDLREPRAVLDDAVRTGLVDLGRPLAVLMVSVLHFVLDSDRPREIVRDYMAATVPGSHVAVSHARLDGRSALRQVGKVYDREDSPNPMRLRTAAEVEEILGDLAIVPPGVTLMPLWHPDPGDDADVPQDYPGLAAVARRD</sequence>
<dbReference type="RefSeq" id="WP_344416022.1">
    <property type="nucleotide sequence ID" value="NZ_BAAAQK010000005.1"/>
</dbReference>
<protein>
    <submittedName>
        <fullName evidence="1">SAM-dependent methyltransferase</fullName>
    </submittedName>
</protein>
<dbReference type="PIRSF" id="PIRSF017393">
    <property type="entry name" value="MTase_SAV2177"/>
    <property type="match status" value="1"/>
</dbReference>
<proteinExistence type="predicted"/>
<dbReference type="Gene3D" id="3.40.50.150">
    <property type="entry name" value="Vaccinia Virus protein VP39"/>
    <property type="match status" value="1"/>
</dbReference>
<dbReference type="GO" id="GO:0008168">
    <property type="term" value="F:methyltransferase activity"/>
    <property type="evidence" value="ECO:0007669"/>
    <property type="project" value="UniProtKB-KW"/>
</dbReference>
<name>A0ABN2MZL4_9PSEU</name>
<evidence type="ECO:0000313" key="1">
    <source>
        <dbReference type="EMBL" id="GAA1845726.1"/>
    </source>
</evidence>
<evidence type="ECO:0000313" key="2">
    <source>
        <dbReference type="Proteomes" id="UP001500449"/>
    </source>
</evidence>
<dbReference type="GO" id="GO:0032259">
    <property type="term" value="P:methylation"/>
    <property type="evidence" value="ECO:0007669"/>
    <property type="project" value="UniProtKB-KW"/>
</dbReference>
<reference evidence="1 2" key="1">
    <citation type="journal article" date="2019" name="Int. J. Syst. Evol. Microbiol.">
        <title>The Global Catalogue of Microorganisms (GCM) 10K type strain sequencing project: providing services to taxonomists for standard genome sequencing and annotation.</title>
        <authorList>
            <consortium name="The Broad Institute Genomics Platform"/>
            <consortium name="The Broad Institute Genome Sequencing Center for Infectious Disease"/>
            <person name="Wu L."/>
            <person name="Ma J."/>
        </authorList>
    </citation>
    <scope>NUCLEOTIDE SEQUENCE [LARGE SCALE GENOMIC DNA]</scope>
    <source>
        <strain evidence="1 2">JCM 16009</strain>
    </source>
</reference>
<organism evidence="1 2">
    <name type="scientific">Pseudonocardia ailaonensis</name>
    <dbReference type="NCBI Taxonomy" id="367279"/>
    <lineage>
        <taxon>Bacteria</taxon>
        <taxon>Bacillati</taxon>
        <taxon>Actinomycetota</taxon>
        <taxon>Actinomycetes</taxon>
        <taxon>Pseudonocardiales</taxon>
        <taxon>Pseudonocardiaceae</taxon>
        <taxon>Pseudonocardia</taxon>
    </lineage>
</organism>
<keyword evidence="2" id="KW-1185">Reference proteome</keyword>